<gene>
    <name evidence="1" type="ORF">Asi03nite_62440</name>
</gene>
<dbReference type="RefSeq" id="WP_239103049.1">
    <property type="nucleotide sequence ID" value="NZ_BOMW01000066.1"/>
</dbReference>
<evidence type="ECO:0000313" key="1">
    <source>
        <dbReference type="EMBL" id="GIF08706.1"/>
    </source>
</evidence>
<sequence length="57" mass="6287">MTAYALLWELLKHALCGRGGDQVYLLAGGDPAVDYPADDFSWADDQDRFCVIQAVQP</sequence>
<protein>
    <submittedName>
        <fullName evidence="1">Uncharacterized protein</fullName>
    </submittedName>
</protein>
<proteinExistence type="predicted"/>
<name>A0A919TMT8_9ACTN</name>
<dbReference type="EMBL" id="BOMW01000066">
    <property type="protein sequence ID" value="GIF08706.1"/>
    <property type="molecule type" value="Genomic_DNA"/>
</dbReference>
<keyword evidence="2" id="KW-1185">Reference proteome</keyword>
<dbReference type="Proteomes" id="UP000629619">
    <property type="component" value="Unassembled WGS sequence"/>
</dbReference>
<organism evidence="1 2">
    <name type="scientific">Actinoplanes siamensis</name>
    <dbReference type="NCBI Taxonomy" id="1223317"/>
    <lineage>
        <taxon>Bacteria</taxon>
        <taxon>Bacillati</taxon>
        <taxon>Actinomycetota</taxon>
        <taxon>Actinomycetes</taxon>
        <taxon>Micromonosporales</taxon>
        <taxon>Micromonosporaceae</taxon>
        <taxon>Actinoplanes</taxon>
    </lineage>
</organism>
<comment type="caution">
    <text evidence="1">The sequence shown here is derived from an EMBL/GenBank/DDBJ whole genome shotgun (WGS) entry which is preliminary data.</text>
</comment>
<accession>A0A919TMT8</accession>
<reference evidence="1" key="1">
    <citation type="submission" date="2021-01" db="EMBL/GenBank/DDBJ databases">
        <title>Whole genome shotgun sequence of Actinoplanes siamensis NBRC 109076.</title>
        <authorList>
            <person name="Komaki H."/>
            <person name="Tamura T."/>
        </authorList>
    </citation>
    <scope>NUCLEOTIDE SEQUENCE</scope>
    <source>
        <strain evidence="1">NBRC 109076</strain>
    </source>
</reference>
<evidence type="ECO:0000313" key="2">
    <source>
        <dbReference type="Proteomes" id="UP000629619"/>
    </source>
</evidence>
<dbReference type="AlphaFoldDB" id="A0A919TMT8"/>